<name>A0ABM9NS06_9FLAO</name>
<organism evidence="1 2">
    <name type="scientific">Tenacibaculum platacis</name>
    <dbReference type="NCBI Taxonomy" id="3137852"/>
    <lineage>
        <taxon>Bacteria</taxon>
        <taxon>Pseudomonadati</taxon>
        <taxon>Bacteroidota</taxon>
        <taxon>Flavobacteriia</taxon>
        <taxon>Flavobacteriales</taxon>
        <taxon>Flavobacteriaceae</taxon>
        <taxon>Tenacibaculum</taxon>
    </lineage>
</organism>
<sequence length="788" mass="90829">MKKLYLLGIVLFGLFNSFSQEKLTNEKYTKYFENTREVPFLHLNKTSFLQGEEIWFKAYIQEQNSQKPHPTTTNLYVSIFNEDTTLKSQQLVMVNEGTGYGSILLDSTFTGKNYYLKASTRWMKNFNEDNAYYQKIRIASSKSKDQKTTVSEKEYFEFKLFPEGGHFVANTLNNIGILIKDYKNEGVKIKKGIIKDKNGNTVRYFNTNNFGMNSVRLFLKENESYSFHAILSNDIEIKTSITNIETKGISLIINNKKDEEVTVNVITNKSTLNSIAGKKYRILVHNTRSYRNFPFVFKEDNYNHALILKQDELTPGINIITIFNDENTPIAERLIFVKSEKLFQNVRVSNTKIMKNDSVAVKFTNPDKERVFLSASFLPGNTIAYKPKDNIISSFLLKPYIKGHIQSPELLFGKAYKGQKRDLDLLLLIQGWSKYNWTTVFNSPPKVFHEFENGIDITARINKNLTSKQSIVLSSSDNNLVRIIPPTEIPWVLKNSFVKKNSTFKFALNSKDNYYKIAPAISYKGGKLSDFFDTSKVNSTNSFELDASNFQPFKSDYESLDEVEVQANKRRRKTENHDKVYGAATMLSSAKMANRIVGPGETFIDFLKEKRYWDYEQRKPALRGIGNQGTKIIDIKEENGNRFGRPLLRIYLDGEDISQQLWIMEQIYLNTIKEIFFGRIPGTLGEEIYIFSLSPSEYINSKAEFAHVKIPVGFATEKEYYNPLYPSFVNETYQKFGCMYWKPNIELDAYLNETIQIPGNLQEKVNVYIEGITESGKLISKKVTLSLN</sequence>
<gene>
    <name evidence="1" type="ORF">T190607A01A_10403</name>
</gene>
<evidence type="ECO:0008006" key="3">
    <source>
        <dbReference type="Google" id="ProtNLM"/>
    </source>
</evidence>
<keyword evidence="2" id="KW-1185">Reference proteome</keyword>
<proteinExistence type="predicted"/>
<evidence type="ECO:0000313" key="1">
    <source>
        <dbReference type="EMBL" id="CAL2076696.1"/>
    </source>
</evidence>
<comment type="caution">
    <text evidence="1">The sequence shown here is derived from an EMBL/GenBank/DDBJ whole genome shotgun (WGS) entry which is preliminary data.</text>
</comment>
<reference evidence="1 2" key="1">
    <citation type="submission" date="2024-05" db="EMBL/GenBank/DDBJ databases">
        <authorList>
            <person name="Duchaud E."/>
        </authorList>
    </citation>
    <scope>NUCLEOTIDE SEQUENCE [LARGE SCALE GENOMIC DNA]</scope>
    <source>
        <strain evidence="1">Ena-SAMPLE-TAB-13-05-2024-13:56:06:370-140302</strain>
    </source>
</reference>
<protein>
    <recommendedName>
        <fullName evidence="3">MG2 domain-containing protein</fullName>
    </recommendedName>
</protein>
<dbReference type="Proteomes" id="UP001497416">
    <property type="component" value="Unassembled WGS sequence"/>
</dbReference>
<evidence type="ECO:0000313" key="2">
    <source>
        <dbReference type="Proteomes" id="UP001497416"/>
    </source>
</evidence>
<dbReference type="RefSeq" id="WP_348709973.1">
    <property type="nucleotide sequence ID" value="NZ_CAXIXY010000003.1"/>
</dbReference>
<dbReference type="EMBL" id="CAXIXY010000003">
    <property type="protein sequence ID" value="CAL2076696.1"/>
    <property type="molecule type" value="Genomic_DNA"/>
</dbReference>
<accession>A0ABM9NS06</accession>